<feature type="short sequence motif" description="'KMSKS' region" evidence="9">
    <location>
        <begin position="229"/>
        <end position="233"/>
    </location>
</feature>
<comment type="subunit">
    <text evidence="9">Homodimer.</text>
</comment>
<dbReference type="NCBIfam" id="TIGR00234">
    <property type="entry name" value="tyrS"/>
    <property type="match status" value="1"/>
</dbReference>
<evidence type="ECO:0000256" key="1">
    <source>
        <dbReference type="ARBA" id="ARBA00022490"/>
    </source>
</evidence>
<evidence type="ECO:0000256" key="9">
    <source>
        <dbReference type="HAMAP-Rule" id="MF_02007"/>
    </source>
</evidence>
<dbReference type="PANTHER" id="PTHR11766">
    <property type="entry name" value="TYROSYL-TRNA SYNTHETASE"/>
    <property type="match status" value="1"/>
</dbReference>
<evidence type="ECO:0000256" key="8">
    <source>
        <dbReference type="ARBA" id="ARBA00048248"/>
    </source>
</evidence>
<dbReference type="InterPro" id="IPR002307">
    <property type="entry name" value="Tyr-tRNA-ligase"/>
</dbReference>
<evidence type="ECO:0000256" key="6">
    <source>
        <dbReference type="ARBA" id="ARBA00022917"/>
    </source>
</evidence>
<feature type="binding site" evidence="9">
    <location>
        <position position="232"/>
    </location>
    <ligand>
        <name>ATP</name>
        <dbReference type="ChEBI" id="CHEBI:30616"/>
    </ligand>
</feature>
<comment type="subcellular location">
    <subcellularLocation>
        <location evidence="9">Cytoplasm</location>
    </subcellularLocation>
</comment>
<organism evidence="10 11">
    <name type="scientific">Candidatus Nomurabacteria bacterium GW2011_GWB1_37_5</name>
    <dbReference type="NCBI Taxonomy" id="1618742"/>
    <lineage>
        <taxon>Bacteria</taxon>
        <taxon>Candidatus Nomuraibacteriota</taxon>
    </lineage>
</organism>
<comment type="similarity">
    <text evidence="9">Belongs to the class-I aminoacyl-tRNA synthetase family. TyrS type 2 subfamily.</text>
</comment>
<comment type="catalytic activity">
    <reaction evidence="8 9">
        <text>tRNA(Tyr) + L-tyrosine + ATP = L-tyrosyl-tRNA(Tyr) + AMP + diphosphate + H(+)</text>
        <dbReference type="Rhea" id="RHEA:10220"/>
        <dbReference type="Rhea" id="RHEA-COMP:9706"/>
        <dbReference type="Rhea" id="RHEA-COMP:9707"/>
        <dbReference type="ChEBI" id="CHEBI:15378"/>
        <dbReference type="ChEBI" id="CHEBI:30616"/>
        <dbReference type="ChEBI" id="CHEBI:33019"/>
        <dbReference type="ChEBI" id="CHEBI:58315"/>
        <dbReference type="ChEBI" id="CHEBI:78442"/>
        <dbReference type="ChEBI" id="CHEBI:78536"/>
        <dbReference type="ChEBI" id="CHEBI:456215"/>
        <dbReference type="EC" id="6.1.1.1"/>
    </reaction>
</comment>
<dbReference type="InterPro" id="IPR024108">
    <property type="entry name" value="Tyr-tRNA-ligase_bac_2"/>
</dbReference>
<keyword evidence="6 9" id="KW-0648">Protein biosynthesis</keyword>
<dbReference type="SUPFAM" id="SSF55174">
    <property type="entry name" value="Alpha-L RNA-binding motif"/>
    <property type="match status" value="1"/>
</dbReference>
<sequence>MTINRDPKVIEEILTRGVEEIIKKEDLEKNLLSGRVLRIKFGIDPTAPDLHIGHTVPLRKLRQFQEAGHQTVLIIGDFTAKIGDPSGRSETRKTLTDKEIKINLKKYLDQAGKILDLKKTEVRYNSEWFKNEPASKLFDIAGSGTFQQMMHRADFKKRIKNNQDITVAEMIYPLLQGYDSVMVKADVEIGGTDQKFNLLMGRQVQRKHNQNEQNILMTPILEGLDGVKKMSKSYGNYIALDDEPKVMLGKIMTLPDNLINKYFNLCTNMSSEEILDYEKRFKSGENPRDLKLILALEIVKIYHGEKKAKEAEDYFIKTFQKKEIPEEIEVLKIKKGGKLIDFLTDKKILPSKSEFRRLVQEKGLHNLSTNETIEDPYYAPQNDFVLKIGKKKFYRIKIK</sequence>
<name>A0A0G0K5G1_9BACT</name>
<keyword evidence="4 9" id="KW-0067">ATP-binding</keyword>
<dbReference type="GO" id="GO:0004831">
    <property type="term" value="F:tyrosine-tRNA ligase activity"/>
    <property type="evidence" value="ECO:0007669"/>
    <property type="project" value="UniProtKB-UniRule"/>
</dbReference>
<protein>
    <recommendedName>
        <fullName evidence="9">Tyrosine--tRNA ligase</fullName>
        <ecNumber evidence="9">6.1.1.1</ecNumber>
    </recommendedName>
    <alternativeName>
        <fullName evidence="9">Tyrosyl-tRNA synthetase</fullName>
        <shortName evidence="9">TyrRS</shortName>
    </alternativeName>
</protein>
<gene>
    <name evidence="9" type="primary">tyrS</name>
    <name evidence="10" type="ORF">US50_C0003G0006</name>
</gene>
<dbReference type="InterPro" id="IPR002305">
    <property type="entry name" value="aa-tRNA-synth_Ic"/>
</dbReference>
<dbReference type="Proteomes" id="UP000033876">
    <property type="component" value="Unassembled WGS sequence"/>
</dbReference>
<dbReference type="Gene3D" id="3.40.50.620">
    <property type="entry name" value="HUPs"/>
    <property type="match status" value="1"/>
</dbReference>
<dbReference type="Pfam" id="PF00579">
    <property type="entry name" value="tRNA-synt_1b"/>
    <property type="match status" value="1"/>
</dbReference>
<dbReference type="Gene3D" id="1.10.240.10">
    <property type="entry name" value="Tyrosyl-Transfer RNA Synthetase"/>
    <property type="match status" value="1"/>
</dbReference>
<comment type="function">
    <text evidence="9">Catalyzes the attachment of tyrosine to tRNA(Tyr) in a two-step reaction: tyrosine is first activated by ATP to form Tyr-AMP and then transferred to the acceptor end of tRNA(Tyr).</text>
</comment>
<dbReference type="PANTHER" id="PTHR11766:SF1">
    <property type="entry name" value="TYROSINE--TRNA LIGASE"/>
    <property type="match status" value="1"/>
</dbReference>
<reference evidence="10 11" key="1">
    <citation type="journal article" date="2015" name="Nature">
        <title>rRNA introns, odd ribosomes, and small enigmatic genomes across a large radiation of phyla.</title>
        <authorList>
            <person name="Brown C.T."/>
            <person name="Hug L.A."/>
            <person name="Thomas B.C."/>
            <person name="Sharon I."/>
            <person name="Castelle C.J."/>
            <person name="Singh A."/>
            <person name="Wilkins M.J."/>
            <person name="Williams K.H."/>
            <person name="Banfield J.F."/>
        </authorList>
    </citation>
    <scope>NUCLEOTIDE SEQUENCE [LARGE SCALE GENOMIC DNA]</scope>
</reference>
<dbReference type="InterPro" id="IPR001412">
    <property type="entry name" value="aa-tRNA-synth_I_CS"/>
</dbReference>
<dbReference type="InterPro" id="IPR014729">
    <property type="entry name" value="Rossmann-like_a/b/a_fold"/>
</dbReference>
<dbReference type="InterPro" id="IPR036986">
    <property type="entry name" value="S4_RNA-bd_sf"/>
</dbReference>
<accession>A0A0G0K5G1</accession>
<comment type="caution">
    <text evidence="10">The sequence shown here is derived from an EMBL/GenBank/DDBJ whole genome shotgun (WGS) entry which is preliminary data.</text>
</comment>
<dbReference type="GO" id="GO:0005829">
    <property type="term" value="C:cytosol"/>
    <property type="evidence" value="ECO:0007669"/>
    <property type="project" value="TreeGrafter"/>
</dbReference>
<keyword evidence="5" id="KW-0694">RNA-binding</keyword>
<evidence type="ECO:0000256" key="7">
    <source>
        <dbReference type="ARBA" id="ARBA00023146"/>
    </source>
</evidence>
<evidence type="ECO:0000313" key="10">
    <source>
        <dbReference type="EMBL" id="KKQ35886.1"/>
    </source>
</evidence>
<evidence type="ECO:0000256" key="2">
    <source>
        <dbReference type="ARBA" id="ARBA00022598"/>
    </source>
</evidence>
<dbReference type="CDD" id="cd00805">
    <property type="entry name" value="TyrRS_core"/>
    <property type="match status" value="1"/>
</dbReference>
<dbReference type="PROSITE" id="PS00178">
    <property type="entry name" value="AA_TRNA_LIGASE_I"/>
    <property type="match status" value="1"/>
</dbReference>
<dbReference type="GO" id="GO:0006437">
    <property type="term" value="P:tyrosyl-tRNA aminoacylation"/>
    <property type="evidence" value="ECO:0007669"/>
    <property type="project" value="UniProtKB-UniRule"/>
</dbReference>
<dbReference type="HAMAP" id="MF_02007">
    <property type="entry name" value="Tyr_tRNA_synth_type2"/>
    <property type="match status" value="1"/>
</dbReference>
<evidence type="ECO:0000256" key="5">
    <source>
        <dbReference type="ARBA" id="ARBA00022884"/>
    </source>
</evidence>
<evidence type="ECO:0000256" key="4">
    <source>
        <dbReference type="ARBA" id="ARBA00022840"/>
    </source>
</evidence>
<feature type="short sequence motif" description="'HIGH' region" evidence="9">
    <location>
        <begin position="45"/>
        <end position="54"/>
    </location>
</feature>
<dbReference type="GO" id="GO:0003723">
    <property type="term" value="F:RNA binding"/>
    <property type="evidence" value="ECO:0007669"/>
    <property type="project" value="UniProtKB-KW"/>
</dbReference>
<dbReference type="InterPro" id="IPR024088">
    <property type="entry name" value="Tyr-tRNA-ligase_bac-type"/>
</dbReference>
<dbReference type="PRINTS" id="PR01040">
    <property type="entry name" value="TRNASYNTHTYR"/>
</dbReference>
<keyword evidence="3 9" id="KW-0547">Nucleotide-binding</keyword>
<dbReference type="EC" id="6.1.1.1" evidence="9"/>
<dbReference type="Gene3D" id="3.10.290.10">
    <property type="entry name" value="RNA-binding S4 domain"/>
    <property type="match status" value="1"/>
</dbReference>
<evidence type="ECO:0000256" key="3">
    <source>
        <dbReference type="ARBA" id="ARBA00022741"/>
    </source>
</evidence>
<evidence type="ECO:0000313" key="11">
    <source>
        <dbReference type="Proteomes" id="UP000033876"/>
    </source>
</evidence>
<keyword evidence="7 9" id="KW-0030">Aminoacyl-tRNA synthetase</keyword>
<dbReference type="PATRIC" id="fig|1618742.3.peg.80"/>
<keyword evidence="1 9" id="KW-0963">Cytoplasm</keyword>
<proteinExistence type="inferred from homology"/>
<dbReference type="AlphaFoldDB" id="A0A0G0K5G1"/>
<dbReference type="SUPFAM" id="SSF52374">
    <property type="entry name" value="Nucleotidylyl transferase"/>
    <property type="match status" value="1"/>
</dbReference>
<dbReference type="EMBL" id="LBTF01000003">
    <property type="protein sequence ID" value="KKQ35886.1"/>
    <property type="molecule type" value="Genomic_DNA"/>
</dbReference>
<dbReference type="GO" id="GO:0005524">
    <property type="term" value="F:ATP binding"/>
    <property type="evidence" value="ECO:0007669"/>
    <property type="project" value="UniProtKB-UniRule"/>
</dbReference>
<keyword evidence="2 9" id="KW-0436">Ligase</keyword>